<name>A0A177G3L7_9PROT</name>
<sequence>MVMPVAGVSHPAVAGDTDIAVFTFRRDDGVQRQIRFQRSKRIEKCLAHIKGFYTCKACEVQTGKEGRFRAGQAGFRAIAHHQHAMLPGGLHFAVGEKRAVFQWGGGNRAAAFCRDRHDAGSRKHAGAGAGEDAPLACRLTDHQIIQHCAETDGRCGPHTG</sequence>
<organism evidence="1 2">
    <name type="scientific">Acetobacter malorum</name>
    <dbReference type="NCBI Taxonomy" id="178901"/>
    <lineage>
        <taxon>Bacteria</taxon>
        <taxon>Pseudomonadati</taxon>
        <taxon>Pseudomonadota</taxon>
        <taxon>Alphaproteobacteria</taxon>
        <taxon>Acetobacterales</taxon>
        <taxon>Acetobacteraceae</taxon>
        <taxon>Acetobacter</taxon>
    </lineage>
</organism>
<dbReference type="Proteomes" id="UP000077349">
    <property type="component" value="Unassembled WGS sequence"/>
</dbReference>
<reference evidence="1 2" key="1">
    <citation type="submission" date="2016-03" db="EMBL/GenBank/DDBJ databases">
        <title>Draft genome sequence of Acetobacter malorum CECT 7742, a strain isolated from strawberry vinegar.</title>
        <authorList>
            <person name="Sainz F."/>
            <person name="Mas A."/>
            <person name="Torija M.J."/>
        </authorList>
    </citation>
    <scope>NUCLEOTIDE SEQUENCE [LARGE SCALE GENOMIC DNA]</scope>
    <source>
        <strain evidence="1 2">CECT 7742</strain>
    </source>
</reference>
<evidence type="ECO:0000313" key="2">
    <source>
        <dbReference type="Proteomes" id="UP000077349"/>
    </source>
</evidence>
<protein>
    <submittedName>
        <fullName evidence="1">Uncharacterized protein</fullName>
    </submittedName>
</protein>
<gene>
    <name evidence="1" type="ORF">Amal_03945</name>
</gene>
<proteinExistence type="predicted"/>
<dbReference type="AlphaFoldDB" id="A0A177G3L7"/>
<dbReference type="EMBL" id="LVHD01000227">
    <property type="protein sequence ID" value="OAG74892.1"/>
    <property type="molecule type" value="Genomic_DNA"/>
</dbReference>
<evidence type="ECO:0000313" key="1">
    <source>
        <dbReference type="EMBL" id="OAG74892.1"/>
    </source>
</evidence>
<comment type="caution">
    <text evidence="1">The sequence shown here is derived from an EMBL/GenBank/DDBJ whole genome shotgun (WGS) entry which is preliminary data.</text>
</comment>
<accession>A0A177G3L7</accession>